<name>A0A8H3FFD7_9LECA</name>
<reference evidence="2" key="1">
    <citation type="submission" date="2021-03" db="EMBL/GenBank/DDBJ databases">
        <authorList>
            <person name="Tagirdzhanova G."/>
        </authorList>
    </citation>
    <scope>NUCLEOTIDE SEQUENCE</scope>
</reference>
<dbReference type="PANTHER" id="PTHR46082:SF11">
    <property type="entry name" value="AAA+ ATPASE DOMAIN-CONTAINING PROTEIN-RELATED"/>
    <property type="match status" value="1"/>
</dbReference>
<dbReference type="InterPro" id="IPR053137">
    <property type="entry name" value="NLR-like"/>
</dbReference>
<accession>A0A8H3FFD7</accession>
<feature type="region of interest" description="Disordered" evidence="1">
    <location>
        <begin position="121"/>
        <end position="142"/>
    </location>
</feature>
<dbReference type="EMBL" id="CAJPDR010000156">
    <property type="protein sequence ID" value="CAF9922484.1"/>
    <property type="molecule type" value="Genomic_DNA"/>
</dbReference>
<dbReference type="Pfam" id="PF13424">
    <property type="entry name" value="TPR_12"/>
    <property type="match status" value="1"/>
</dbReference>
<dbReference type="OrthoDB" id="5390606at2759"/>
<comment type="caution">
    <text evidence="2">The sequence shown here is derived from an EMBL/GenBank/DDBJ whole genome shotgun (WGS) entry which is preliminary data.</text>
</comment>
<evidence type="ECO:0000313" key="2">
    <source>
        <dbReference type="EMBL" id="CAF9922484.1"/>
    </source>
</evidence>
<dbReference type="InterPro" id="IPR011990">
    <property type="entry name" value="TPR-like_helical_dom_sf"/>
</dbReference>
<evidence type="ECO:0000313" key="3">
    <source>
        <dbReference type="Proteomes" id="UP000664203"/>
    </source>
</evidence>
<dbReference type="Proteomes" id="UP000664203">
    <property type="component" value="Unassembled WGS sequence"/>
</dbReference>
<sequence length="406" mass="46383">MDPNFSLERPVGLFDMNHAFKITKGDKGKEYVFRIDHWAETVAPRFDLEKGEKTVIDDKGEKLVFGIAGWPEDRTLEGDHSLQLCDVDRNPPKPSEEELAAIAKSETHYFAQNDYFIDESGDGRFPSQTSHSSQTQNSIKHSMRQRPKKWVCTLCGVQSIEGDDAYYQHLELSHTADMEETATDVKLWKRLMLDEAYWNGVDGITPTPSIVRSSRPKSVFLKNEGRWDEAEELEVQVMETSLRVLGQEHPDTLSSMASLASTYRNQGRWNEAEKLEVQVMETRRWNEAEKLEVQVIKTRKRVLGQEHPDTLSSMTSLASTYRNQGRWNEVEKLEVQVMKTSLRVLGQEHPDTLSSMANLAATYRNQGRWDESIELIQVVVNLRTKIIGANHPDTLGAVDLLDEWSS</sequence>
<dbReference type="SUPFAM" id="SSF48452">
    <property type="entry name" value="TPR-like"/>
    <property type="match status" value="2"/>
</dbReference>
<organism evidence="2 3">
    <name type="scientific">Alectoria fallacina</name>
    <dbReference type="NCBI Taxonomy" id="1903189"/>
    <lineage>
        <taxon>Eukaryota</taxon>
        <taxon>Fungi</taxon>
        <taxon>Dikarya</taxon>
        <taxon>Ascomycota</taxon>
        <taxon>Pezizomycotina</taxon>
        <taxon>Lecanoromycetes</taxon>
        <taxon>OSLEUM clade</taxon>
        <taxon>Lecanoromycetidae</taxon>
        <taxon>Lecanorales</taxon>
        <taxon>Lecanorineae</taxon>
        <taxon>Parmeliaceae</taxon>
        <taxon>Alectoria</taxon>
    </lineage>
</organism>
<keyword evidence="3" id="KW-1185">Reference proteome</keyword>
<gene>
    <name evidence="2" type="ORF">ALECFALPRED_002096</name>
</gene>
<protein>
    <submittedName>
        <fullName evidence="2">Uncharacterized protein</fullName>
    </submittedName>
</protein>
<proteinExistence type="predicted"/>
<dbReference type="Gene3D" id="1.25.40.10">
    <property type="entry name" value="Tetratricopeptide repeat domain"/>
    <property type="match status" value="2"/>
</dbReference>
<feature type="compositionally biased region" description="Low complexity" evidence="1">
    <location>
        <begin position="127"/>
        <end position="138"/>
    </location>
</feature>
<dbReference type="Pfam" id="PF13374">
    <property type="entry name" value="TPR_10"/>
    <property type="match status" value="2"/>
</dbReference>
<evidence type="ECO:0000256" key="1">
    <source>
        <dbReference type="SAM" id="MobiDB-lite"/>
    </source>
</evidence>
<dbReference type="AlphaFoldDB" id="A0A8H3FFD7"/>
<dbReference type="PANTHER" id="PTHR46082">
    <property type="entry name" value="ATP/GTP-BINDING PROTEIN-RELATED"/>
    <property type="match status" value="1"/>
</dbReference>